<dbReference type="PROSITE" id="PS51380">
    <property type="entry name" value="EXS"/>
    <property type="match status" value="1"/>
</dbReference>
<evidence type="ECO:0000256" key="1">
    <source>
        <dbReference type="ARBA" id="ARBA00004141"/>
    </source>
</evidence>
<feature type="transmembrane region" description="Helical" evidence="6">
    <location>
        <begin position="153"/>
        <end position="171"/>
    </location>
</feature>
<evidence type="ECO:0000313" key="8">
    <source>
        <dbReference type="EMBL" id="CAJ1968046.1"/>
    </source>
</evidence>
<dbReference type="AlphaFoldDB" id="A0AAD2GBT8"/>
<feature type="transmembrane region" description="Helical" evidence="6">
    <location>
        <begin position="26"/>
        <end position="45"/>
    </location>
</feature>
<feature type="compositionally biased region" description="Polar residues" evidence="5">
    <location>
        <begin position="72"/>
        <end position="100"/>
    </location>
</feature>
<evidence type="ECO:0000259" key="7">
    <source>
        <dbReference type="PROSITE" id="PS51380"/>
    </source>
</evidence>
<gene>
    <name evidence="8" type="ORF">CYCCA115_LOCUS23060</name>
</gene>
<evidence type="ECO:0000256" key="4">
    <source>
        <dbReference type="ARBA" id="ARBA00023136"/>
    </source>
</evidence>
<evidence type="ECO:0000313" key="9">
    <source>
        <dbReference type="Proteomes" id="UP001295423"/>
    </source>
</evidence>
<protein>
    <recommendedName>
        <fullName evidence="7">EXS domain-containing protein</fullName>
    </recommendedName>
</protein>
<feature type="transmembrane region" description="Helical" evidence="6">
    <location>
        <begin position="317"/>
        <end position="335"/>
    </location>
</feature>
<comment type="subcellular location">
    <subcellularLocation>
        <location evidence="1">Membrane</location>
        <topology evidence="1">Multi-pass membrane protein</topology>
    </subcellularLocation>
</comment>
<reference evidence="8" key="1">
    <citation type="submission" date="2023-08" db="EMBL/GenBank/DDBJ databases">
        <authorList>
            <person name="Audoor S."/>
            <person name="Bilcke G."/>
        </authorList>
    </citation>
    <scope>NUCLEOTIDE SEQUENCE</scope>
</reference>
<dbReference type="PANTHER" id="PTHR10783">
    <property type="entry name" value="XENOTROPIC AND POLYTROPIC RETROVIRUS RECEPTOR 1-RELATED"/>
    <property type="match status" value="1"/>
</dbReference>
<organism evidence="8 9">
    <name type="scientific">Cylindrotheca closterium</name>
    <dbReference type="NCBI Taxonomy" id="2856"/>
    <lineage>
        <taxon>Eukaryota</taxon>
        <taxon>Sar</taxon>
        <taxon>Stramenopiles</taxon>
        <taxon>Ochrophyta</taxon>
        <taxon>Bacillariophyta</taxon>
        <taxon>Bacillariophyceae</taxon>
        <taxon>Bacillariophycidae</taxon>
        <taxon>Bacillariales</taxon>
        <taxon>Bacillariaceae</taxon>
        <taxon>Cylindrotheca</taxon>
    </lineage>
</organism>
<dbReference type="GO" id="GO:0005737">
    <property type="term" value="C:cytoplasm"/>
    <property type="evidence" value="ECO:0007669"/>
    <property type="project" value="TreeGrafter"/>
</dbReference>
<comment type="caution">
    <text evidence="8">The sequence shown here is derived from an EMBL/GenBank/DDBJ whole genome shotgun (WGS) entry which is preliminary data.</text>
</comment>
<accession>A0AAD2GBT8</accession>
<dbReference type="InterPro" id="IPR004342">
    <property type="entry name" value="EXS_C"/>
</dbReference>
<keyword evidence="2 6" id="KW-0812">Transmembrane</keyword>
<dbReference type="GO" id="GO:0016020">
    <property type="term" value="C:membrane"/>
    <property type="evidence" value="ECO:0007669"/>
    <property type="project" value="UniProtKB-SubCell"/>
</dbReference>
<evidence type="ECO:0000256" key="6">
    <source>
        <dbReference type="SAM" id="Phobius"/>
    </source>
</evidence>
<feature type="domain" description="EXS" evidence="7">
    <location>
        <begin position="244"/>
        <end position="476"/>
    </location>
</feature>
<proteinExistence type="predicted"/>
<dbReference type="PANTHER" id="PTHR10783:SF46">
    <property type="entry name" value="PROTEIN ERD1 HOMOLOG 2"/>
    <property type="match status" value="1"/>
</dbReference>
<feature type="transmembrane region" description="Helical" evidence="6">
    <location>
        <begin position="128"/>
        <end position="147"/>
    </location>
</feature>
<evidence type="ECO:0000256" key="5">
    <source>
        <dbReference type="SAM" id="MobiDB-lite"/>
    </source>
</evidence>
<evidence type="ECO:0000256" key="3">
    <source>
        <dbReference type="ARBA" id="ARBA00022989"/>
    </source>
</evidence>
<evidence type="ECO:0000256" key="2">
    <source>
        <dbReference type="ARBA" id="ARBA00022692"/>
    </source>
</evidence>
<name>A0AAD2GBT8_9STRA</name>
<dbReference type="Pfam" id="PF03124">
    <property type="entry name" value="EXS"/>
    <property type="match status" value="1"/>
</dbReference>
<keyword evidence="4 6" id="KW-0472">Membrane</keyword>
<dbReference type="Proteomes" id="UP001295423">
    <property type="component" value="Unassembled WGS sequence"/>
</dbReference>
<keyword evidence="3 6" id="KW-1133">Transmembrane helix</keyword>
<keyword evidence="9" id="KW-1185">Reference proteome</keyword>
<sequence length="494" mass="56501">MSSTQEVGDIFGAGRGPAQAMLRSPTVLIVSVGLWGMNIFLFNLFRINYRYVLKHDLLWERKREKLKRETQQPKSNRTRNSSFDADNESLGQTSPSSNDGTVDVLLVEEDSHFHDDHTSGASITWYRLVAFSISLLFVLHFTTNIWMQTLGRSSIGAVFSFYGAVLLYSLIPFPSTKWLRRAIYITLQRILELIRPRFHSSQQYLRPIPFIDVFFADAMCSLSKVFFDWGMMGHMAAHYPDPVPPATHNIIIPSLCAAVPYLIRARQCWVMLTIGRMKNDPKRNQHLANAIKYSTSLWPLLLSAYQRTLPDEKSQSLEGLLIFLLFVNASYSLYWDIVMDWGMMHNPTVVVSTACIGSSGAPMYSELSTATSTVPPSSSCHHGLLRPKLRFGVGISTWIFITDCILRFSWALRFATNVFPSPDMFALFTQFLEVMRRALWNLLRVEWENLKQVNSGTRLIVEDDEEEEDRERAVELVDAPQPIKPIRQRADRVE</sequence>
<feature type="region of interest" description="Disordered" evidence="5">
    <location>
        <begin position="66"/>
        <end position="100"/>
    </location>
</feature>
<dbReference type="EMBL" id="CAKOGP040002358">
    <property type="protein sequence ID" value="CAJ1968046.1"/>
    <property type="molecule type" value="Genomic_DNA"/>
</dbReference>